<reference evidence="2 3" key="1">
    <citation type="submission" date="2023-07" db="EMBL/GenBank/DDBJ databases">
        <title>Sequencing the genomes of 1000 actinobacteria strains.</title>
        <authorList>
            <person name="Klenk H.-P."/>
        </authorList>
    </citation>
    <scope>NUCLEOTIDE SEQUENCE [LARGE SCALE GENOMIC DNA]</scope>
    <source>
        <strain evidence="2 3">DSM 44388</strain>
    </source>
</reference>
<dbReference type="InterPro" id="IPR045608">
    <property type="entry name" value="Trypco2"/>
</dbReference>
<sequence length="104" mass="11267">MDNGIELSKLLDILRTEIATSEANALQQGLSFPVSEIEIEFKAILTRDAGGKTGFSIPFVNAELGGELKRHTELMHSVKIKLGSPLAEDGRIVRVNSSSDEEKG</sequence>
<gene>
    <name evidence="2" type="ORF">J2S57_000163</name>
</gene>
<name>A0ABT9NW85_9ACTN</name>
<protein>
    <recommendedName>
        <fullName evidence="1">Trypsin-co-occurring domain-containing protein</fullName>
    </recommendedName>
</protein>
<feature type="domain" description="Trypsin-co-occurring" evidence="1">
    <location>
        <begin position="5"/>
        <end position="82"/>
    </location>
</feature>
<proteinExistence type="predicted"/>
<dbReference type="Pfam" id="PF19631">
    <property type="entry name" value="Trypco2"/>
    <property type="match status" value="1"/>
</dbReference>
<organism evidence="2 3">
    <name type="scientific">Kineosporia succinea</name>
    <dbReference type="NCBI Taxonomy" id="84632"/>
    <lineage>
        <taxon>Bacteria</taxon>
        <taxon>Bacillati</taxon>
        <taxon>Actinomycetota</taxon>
        <taxon>Actinomycetes</taxon>
        <taxon>Kineosporiales</taxon>
        <taxon>Kineosporiaceae</taxon>
        <taxon>Kineosporia</taxon>
    </lineage>
</organism>
<evidence type="ECO:0000259" key="1">
    <source>
        <dbReference type="Pfam" id="PF19631"/>
    </source>
</evidence>
<dbReference type="Proteomes" id="UP001235712">
    <property type="component" value="Unassembled WGS sequence"/>
</dbReference>
<keyword evidence="3" id="KW-1185">Reference proteome</keyword>
<evidence type="ECO:0000313" key="3">
    <source>
        <dbReference type="Proteomes" id="UP001235712"/>
    </source>
</evidence>
<evidence type="ECO:0000313" key="2">
    <source>
        <dbReference type="EMBL" id="MDP9824414.1"/>
    </source>
</evidence>
<comment type="caution">
    <text evidence="2">The sequence shown here is derived from an EMBL/GenBank/DDBJ whole genome shotgun (WGS) entry which is preliminary data.</text>
</comment>
<dbReference type="EMBL" id="JAUSQZ010000001">
    <property type="protein sequence ID" value="MDP9824414.1"/>
    <property type="molecule type" value="Genomic_DNA"/>
</dbReference>
<dbReference type="RefSeq" id="WP_307236932.1">
    <property type="nucleotide sequence ID" value="NZ_JAUSQZ010000001.1"/>
</dbReference>
<accession>A0ABT9NW85</accession>